<gene>
    <name evidence="6" type="ORF">UFOVP1031_102</name>
    <name evidence="7" type="ORF">UFOVP1172_33</name>
    <name evidence="8" type="ORF">UFOVP1240_95</name>
    <name evidence="9" type="ORF">UFOVP1486_152</name>
    <name evidence="11" type="ORF">UFOVP1578_17</name>
    <name evidence="10" type="ORF">UFOVP1630_9</name>
    <name evidence="1" type="ORF">UFOVP288_112</name>
    <name evidence="2" type="ORF">UFOVP483_84</name>
    <name evidence="3" type="ORF">UFOVP573_3</name>
    <name evidence="4" type="ORF">UFOVP769_112</name>
    <name evidence="5" type="ORF">UFOVP962_80</name>
</gene>
<accession>A0A6J5MIN4</accession>
<evidence type="ECO:0000313" key="8">
    <source>
        <dbReference type="EMBL" id="CAB4192019.1"/>
    </source>
</evidence>
<dbReference type="EMBL" id="LR796548">
    <property type="protein sequence ID" value="CAB4150490.1"/>
    <property type="molecule type" value="Genomic_DNA"/>
</dbReference>
<evidence type="ECO:0000313" key="11">
    <source>
        <dbReference type="EMBL" id="CAB5230499.1"/>
    </source>
</evidence>
<evidence type="ECO:0000313" key="6">
    <source>
        <dbReference type="EMBL" id="CAB4179437.1"/>
    </source>
</evidence>
<dbReference type="EMBL" id="LR798423">
    <property type="protein sequence ID" value="CAB5230499.1"/>
    <property type="molecule type" value="Genomic_DNA"/>
</dbReference>
<reference evidence="2" key="1">
    <citation type="submission" date="2020-04" db="EMBL/GenBank/DDBJ databases">
        <authorList>
            <person name="Chiriac C."/>
            <person name="Salcher M."/>
            <person name="Ghai R."/>
            <person name="Kavagutti S V."/>
        </authorList>
    </citation>
    <scope>NUCLEOTIDE SEQUENCE</scope>
</reference>
<dbReference type="EMBL" id="LR796709">
    <property type="protein sequence ID" value="CAB4161598.1"/>
    <property type="molecule type" value="Genomic_DNA"/>
</dbReference>
<evidence type="ECO:0000313" key="9">
    <source>
        <dbReference type="EMBL" id="CAB4216269.1"/>
    </source>
</evidence>
<dbReference type="EMBL" id="LR797180">
    <property type="protein sequence ID" value="CAB4192019.1"/>
    <property type="molecule type" value="Genomic_DNA"/>
</dbReference>
<evidence type="ECO:0000313" key="4">
    <source>
        <dbReference type="EMBL" id="CAB4161598.1"/>
    </source>
</evidence>
<evidence type="ECO:0000313" key="3">
    <source>
        <dbReference type="EMBL" id="CAB4150490.1"/>
    </source>
</evidence>
<dbReference type="EMBL" id="LR797434">
    <property type="protein sequence ID" value="CAB4216269.1"/>
    <property type="molecule type" value="Genomic_DNA"/>
</dbReference>
<dbReference type="EMBL" id="LR797492">
    <property type="protein sequence ID" value="CAB4219844.1"/>
    <property type="molecule type" value="Genomic_DNA"/>
</dbReference>
<evidence type="ECO:0000313" key="5">
    <source>
        <dbReference type="EMBL" id="CAB4174749.1"/>
    </source>
</evidence>
<evidence type="ECO:0000313" key="7">
    <source>
        <dbReference type="EMBL" id="CAB4188498.1"/>
    </source>
</evidence>
<evidence type="ECO:0000313" key="2">
    <source>
        <dbReference type="EMBL" id="CAB4146122.1"/>
    </source>
</evidence>
<protein>
    <submittedName>
        <fullName evidence="2">Uncharacterized protein</fullName>
    </submittedName>
</protein>
<dbReference type="EMBL" id="LR796917">
    <property type="protein sequence ID" value="CAB4174749.1"/>
    <property type="molecule type" value="Genomic_DNA"/>
</dbReference>
<dbReference type="EMBL" id="LR796461">
    <property type="protein sequence ID" value="CAB4146122.1"/>
    <property type="molecule type" value="Genomic_DNA"/>
</dbReference>
<evidence type="ECO:0000313" key="1">
    <source>
        <dbReference type="EMBL" id="CAB4135744.1"/>
    </source>
</evidence>
<organism evidence="2">
    <name type="scientific">uncultured Caudovirales phage</name>
    <dbReference type="NCBI Taxonomy" id="2100421"/>
    <lineage>
        <taxon>Viruses</taxon>
        <taxon>Duplodnaviria</taxon>
        <taxon>Heunggongvirae</taxon>
        <taxon>Uroviricota</taxon>
        <taxon>Caudoviricetes</taxon>
        <taxon>Peduoviridae</taxon>
        <taxon>Maltschvirus</taxon>
        <taxon>Maltschvirus maltsch</taxon>
    </lineage>
</organism>
<evidence type="ECO:0000313" key="10">
    <source>
        <dbReference type="EMBL" id="CAB4219844.1"/>
    </source>
</evidence>
<proteinExistence type="predicted"/>
<sequence>MAQEMQIDIINEEDMEFVKRGRKSNLSELFVQNVQKLVKENNAIQTKKFLILKELAIPSDLKNDKDIKNYKAKTSAMLRGLGSRLGYKIEIRWHKETIPAIRFSLKK</sequence>
<dbReference type="EMBL" id="LR797130">
    <property type="protein sequence ID" value="CAB4188498.1"/>
    <property type="molecule type" value="Genomic_DNA"/>
</dbReference>
<name>A0A6J5MIN4_9CAUD</name>
<dbReference type="EMBL" id="LR796305">
    <property type="protein sequence ID" value="CAB4135744.1"/>
    <property type="molecule type" value="Genomic_DNA"/>
</dbReference>
<dbReference type="EMBL" id="LR796980">
    <property type="protein sequence ID" value="CAB4179437.1"/>
    <property type="molecule type" value="Genomic_DNA"/>
</dbReference>